<name>A0AA38LDY8_TAXCH</name>
<dbReference type="GO" id="GO:0032259">
    <property type="term" value="P:methylation"/>
    <property type="evidence" value="ECO:0007669"/>
    <property type="project" value="UniProtKB-KW"/>
</dbReference>
<evidence type="ECO:0000259" key="5">
    <source>
        <dbReference type="Pfam" id="PF08100"/>
    </source>
</evidence>
<dbReference type="Pfam" id="PF00891">
    <property type="entry name" value="Methyltransf_2"/>
    <property type="match status" value="1"/>
</dbReference>
<dbReference type="SUPFAM" id="SSF46785">
    <property type="entry name" value="Winged helix' DNA-binding domain"/>
    <property type="match status" value="1"/>
</dbReference>
<dbReference type="InterPro" id="IPR036390">
    <property type="entry name" value="WH_DNA-bd_sf"/>
</dbReference>
<dbReference type="OMA" id="NEGMACH"/>
<keyword evidence="7" id="KW-1185">Reference proteome</keyword>
<dbReference type="Proteomes" id="UP000824469">
    <property type="component" value="Unassembled WGS sequence"/>
</dbReference>
<dbReference type="Pfam" id="PF08100">
    <property type="entry name" value="Dimerisation"/>
    <property type="match status" value="1"/>
</dbReference>
<dbReference type="InterPro" id="IPR012967">
    <property type="entry name" value="COMT_dimerisation"/>
</dbReference>
<evidence type="ECO:0000313" key="7">
    <source>
        <dbReference type="Proteomes" id="UP000824469"/>
    </source>
</evidence>
<evidence type="ECO:0000256" key="3">
    <source>
        <dbReference type="ARBA" id="ARBA00022691"/>
    </source>
</evidence>
<dbReference type="AlphaFoldDB" id="A0AA38LDY8"/>
<evidence type="ECO:0000313" key="6">
    <source>
        <dbReference type="EMBL" id="KAH9320121.1"/>
    </source>
</evidence>
<keyword evidence="2" id="KW-0808">Transferase</keyword>
<feature type="domain" description="O-methyltransferase dimerisation" evidence="5">
    <location>
        <begin position="25"/>
        <end position="117"/>
    </location>
</feature>
<dbReference type="Gene3D" id="1.10.10.10">
    <property type="entry name" value="Winged helix-like DNA-binding domain superfamily/Winged helix DNA-binding domain"/>
    <property type="match status" value="1"/>
</dbReference>
<evidence type="ECO:0000259" key="4">
    <source>
        <dbReference type="Pfam" id="PF00891"/>
    </source>
</evidence>
<dbReference type="PANTHER" id="PTHR11746">
    <property type="entry name" value="O-METHYLTRANSFERASE"/>
    <property type="match status" value="1"/>
</dbReference>
<reference evidence="6 7" key="1">
    <citation type="journal article" date="2021" name="Nat. Plants">
        <title>The Taxus genome provides insights into paclitaxel biosynthesis.</title>
        <authorList>
            <person name="Xiong X."/>
            <person name="Gou J."/>
            <person name="Liao Q."/>
            <person name="Li Y."/>
            <person name="Zhou Q."/>
            <person name="Bi G."/>
            <person name="Li C."/>
            <person name="Du R."/>
            <person name="Wang X."/>
            <person name="Sun T."/>
            <person name="Guo L."/>
            <person name="Liang H."/>
            <person name="Lu P."/>
            <person name="Wu Y."/>
            <person name="Zhang Z."/>
            <person name="Ro D.K."/>
            <person name="Shang Y."/>
            <person name="Huang S."/>
            <person name="Yan J."/>
        </authorList>
    </citation>
    <scope>NUCLEOTIDE SEQUENCE [LARGE SCALE GENOMIC DNA]</scope>
    <source>
        <strain evidence="6">Ta-2019</strain>
    </source>
</reference>
<evidence type="ECO:0000256" key="2">
    <source>
        <dbReference type="ARBA" id="ARBA00022679"/>
    </source>
</evidence>
<keyword evidence="1" id="KW-0489">Methyltransferase</keyword>
<feature type="domain" description="O-methyltransferase C-terminal" evidence="4">
    <location>
        <begin position="140"/>
        <end position="292"/>
    </location>
</feature>
<comment type="caution">
    <text evidence="6">The sequence shown here is derived from an EMBL/GenBank/DDBJ whole genome shotgun (WGS) entry which is preliminary data.</text>
</comment>
<gene>
    <name evidence="6" type="ORF">KI387_021890</name>
</gene>
<dbReference type="PROSITE" id="PS51683">
    <property type="entry name" value="SAM_OMT_II"/>
    <property type="match status" value="1"/>
</dbReference>
<organism evidence="6 7">
    <name type="scientific">Taxus chinensis</name>
    <name type="common">Chinese yew</name>
    <name type="synonym">Taxus wallichiana var. chinensis</name>
    <dbReference type="NCBI Taxonomy" id="29808"/>
    <lineage>
        <taxon>Eukaryota</taxon>
        <taxon>Viridiplantae</taxon>
        <taxon>Streptophyta</taxon>
        <taxon>Embryophyta</taxon>
        <taxon>Tracheophyta</taxon>
        <taxon>Spermatophyta</taxon>
        <taxon>Pinopsida</taxon>
        <taxon>Pinidae</taxon>
        <taxon>Conifers II</taxon>
        <taxon>Cupressales</taxon>
        <taxon>Taxaceae</taxon>
        <taxon>Taxus</taxon>
    </lineage>
</organism>
<dbReference type="EMBL" id="JAHRHJ020000004">
    <property type="protein sequence ID" value="KAH9320121.1"/>
    <property type="molecule type" value="Genomic_DNA"/>
</dbReference>
<dbReference type="InterPro" id="IPR016461">
    <property type="entry name" value="COMT-like"/>
</dbReference>
<evidence type="ECO:0000256" key="1">
    <source>
        <dbReference type="ARBA" id="ARBA00022603"/>
    </source>
</evidence>
<dbReference type="InterPro" id="IPR036388">
    <property type="entry name" value="WH-like_DNA-bd_sf"/>
</dbReference>
<protein>
    <submittedName>
        <fullName evidence="6">Uncharacterized protein</fullName>
    </submittedName>
</protein>
<dbReference type="InterPro" id="IPR029063">
    <property type="entry name" value="SAM-dependent_MTases_sf"/>
</dbReference>
<sequence length="292" mass="32290">MASISFPVGASSENPEMEAHVHLYEMILSAAKPMALKAAVLLNIPQIIAAHGKENPLTVEDIASYIPASTSNKAPHKEYLFRIMRFVASCGVFTEEIDDNNKQFKYGLNSVSKLLVKEETKESCVPFLLLAAEKVYLDAYHHIQDAVVEGCYPFNKVYGISPWEYVGRNPEANKIFNEGMACHTKGVMASVVKMYDGFKSVKSLVDVAGGVGSALSVIIKEHPHIHAINFDLPHVIASAPAIPGVQHVDGNMFDQIPFAEVVFMKWILHDWDDEQCVKLLKKSYEATPKDGK</sequence>
<dbReference type="SUPFAM" id="SSF53335">
    <property type="entry name" value="S-adenosyl-L-methionine-dependent methyltransferases"/>
    <property type="match status" value="1"/>
</dbReference>
<keyword evidence="3" id="KW-0949">S-adenosyl-L-methionine</keyword>
<accession>A0AA38LDY8</accession>
<dbReference type="GO" id="GO:0008171">
    <property type="term" value="F:O-methyltransferase activity"/>
    <property type="evidence" value="ECO:0007669"/>
    <property type="project" value="InterPro"/>
</dbReference>
<feature type="non-terminal residue" evidence="6">
    <location>
        <position position="1"/>
    </location>
</feature>
<proteinExistence type="predicted"/>
<dbReference type="GO" id="GO:0046983">
    <property type="term" value="F:protein dimerization activity"/>
    <property type="evidence" value="ECO:0007669"/>
    <property type="project" value="InterPro"/>
</dbReference>
<dbReference type="Gene3D" id="3.40.50.150">
    <property type="entry name" value="Vaccinia Virus protein VP39"/>
    <property type="match status" value="1"/>
</dbReference>
<dbReference type="InterPro" id="IPR001077">
    <property type="entry name" value="COMT_C"/>
</dbReference>